<gene>
    <name evidence="9" type="ORF">C8N32_101134</name>
</gene>
<evidence type="ECO:0000256" key="7">
    <source>
        <dbReference type="NCBIfam" id="TIGR01068"/>
    </source>
</evidence>
<sequence length="148" mass="16199">MSETAKLLCHMCGMANRVPLDKLGAAPKCGTCGEKLVDGKVRDIDFRTMEKSVKTDDLPLLVDFWASWCGPCRMMAPQFAQAAQAMVGQVRFAKVDTQANPDATVRFNIRGIPALILFRDGREVARLAGARPAAAIETFVRENTRLTA</sequence>
<dbReference type="PANTHER" id="PTHR45663:SF11">
    <property type="entry name" value="GEO12009P1"/>
    <property type="match status" value="1"/>
</dbReference>
<feature type="domain" description="Thioredoxin" evidence="8">
    <location>
        <begin position="20"/>
        <end position="145"/>
    </location>
</feature>
<dbReference type="NCBIfam" id="NF008229">
    <property type="entry name" value="PRK10996.1"/>
    <property type="match status" value="1"/>
</dbReference>
<evidence type="ECO:0000256" key="4">
    <source>
        <dbReference type="ARBA" id="ARBA00022982"/>
    </source>
</evidence>
<dbReference type="RefSeq" id="WP_107890760.1">
    <property type="nucleotide sequence ID" value="NZ_NHSI01000066.1"/>
</dbReference>
<dbReference type="Gene3D" id="2.30.30.380">
    <property type="entry name" value="Zn-finger domain of Sec23/24"/>
    <property type="match status" value="1"/>
</dbReference>
<dbReference type="Pfam" id="PF21352">
    <property type="entry name" value="Zn_ribbon_Thio2"/>
    <property type="match status" value="1"/>
</dbReference>
<dbReference type="AlphaFoldDB" id="A0A2T5BWG5"/>
<dbReference type="Pfam" id="PF00085">
    <property type="entry name" value="Thioredoxin"/>
    <property type="match status" value="1"/>
</dbReference>
<evidence type="ECO:0000313" key="10">
    <source>
        <dbReference type="Proteomes" id="UP000243859"/>
    </source>
</evidence>
<dbReference type="GO" id="GO:0015035">
    <property type="term" value="F:protein-disulfide reductase activity"/>
    <property type="evidence" value="ECO:0007669"/>
    <property type="project" value="UniProtKB-UniRule"/>
</dbReference>
<dbReference type="PROSITE" id="PS51352">
    <property type="entry name" value="THIOREDOXIN_2"/>
    <property type="match status" value="1"/>
</dbReference>
<keyword evidence="5" id="KW-1015">Disulfide bond</keyword>
<dbReference type="InterPro" id="IPR036249">
    <property type="entry name" value="Thioredoxin-like_sf"/>
</dbReference>
<dbReference type="GO" id="GO:0005829">
    <property type="term" value="C:cytosol"/>
    <property type="evidence" value="ECO:0007669"/>
    <property type="project" value="TreeGrafter"/>
</dbReference>
<reference evidence="9 10" key="1">
    <citation type="submission" date="2018-04" db="EMBL/GenBank/DDBJ databases">
        <title>Genomic Encyclopedia of Archaeal and Bacterial Type Strains, Phase II (KMG-II): from individual species to whole genera.</title>
        <authorList>
            <person name="Goeker M."/>
        </authorList>
    </citation>
    <scope>NUCLEOTIDE SEQUENCE [LARGE SCALE GENOMIC DNA]</scope>
    <source>
        <strain evidence="9 10">DSM 18064</strain>
    </source>
</reference>
<evidence type="ECO:0000256" key="6">
    <source>
        <dbReference type="ARBA" id="ARBA00023284"/>
    </source>
</evidence>
<dbReference type="Gene3D" id="3.40.30.10">
    <property type="entry name" value="Glutaredoxin"/>
    <property type="match status" value="1"/>
</dbReference>
<dbReference type="EMBL" id="QAAA01000001">
    <property type="protein sequence ID" value="PTN03938.1"/>
    <property type="molecule type" value="Genomic_DNA"/>
</dbReference>
<dbReference type="CDD" id="cd02947">
    <property type="entry name" value="TRX_family"/>
    <property type="match status" value="1"/>
</dbReference>
<evidence type="ECO:0000256" key="3">
    <source>
        <dbReference type="ARBA" id="ARBA00022723"/>
    </source>
</evidence>
<evidence type="ECO:0000313" key="9">
    <source>
        <dbReference type="EMBL" id="PTN03938.1"/>
    </source>
</evidence>
<dbReference type="PANTHER" id="PTHR45663">
    <property type="entry name" value="GEO12009P1"/>
    <property type="match status" value="1"/>
</dbReference>
<dbReference type="NCBIfam" id="TIGR01068">
    <property type="entry name" value="thioredoxin"/>
    <property type="match status" value="1"/>
</dbReference>
<keyword evidence="10" id="KW-1185">Reference proteome</keyword>
<dbReference type="OrthoDB" id="9790390at2"/>
<dbReference type="FunFam" id="3.40.30.10:FF:000001">
    <property type="entry name" value="Thioredoxin"/>
    <property type="match status" value="1"/>
</dbReference>
<keyword evidence="4" id="KW-0249">Electron transport</keyword>
<evidence type="ECO:0000256" key="2">
    <source>
        <dbReference type="ARBA" id="ARBA00022448"/>
    </source>
</evidence>
<evidence type="ECO:0000259" key="8">
    <source>
        <dbReference type="PROSITE" id="PS51352"/>
    </source>
</evidence>
<dbReference type="GO" id="GO:0046872">
    <property type="term" value="F:metal ion binding"/>
    <property type="evidence" value="ECO:0007669"/>
    <property type="project" value="UniProtKB-KW"/>
</dbReference>
<dbReference type="SUPFAM" id="SSF52833">
    <property type="entry name" value="Thioredoxin-like"/>
    <property type="match status" value="1"/>
</dbReference>
<comment type="caution">
    <text evidence="9">The sequence shown here is derived from an EMBL/GenBank/DDBJ whole genome shotgun (WGS) entry which is preliminary data.</text>
</comment>
<keyword evidence="2" id="KW-0813">Transport</keyword>
<proteinExistence type="inferred from homology"/>
<dbReference type="InterPro" id="IPR005746">
    <property type="entry name" value="Thioredoxin"/>
</dbReference>
<protein>
    <recommendedName>
        <fullName evidence="7">Thioredoxin</fullName>
    </recommendedName>
</protein>
<accession>A0A2T5BWG5</accession>
<dbReference type="GO" id="GO:0045454">
    <property type="term" value="P:cell redox homeostasis"/>
    <property type="evidence" value="ECO:0007669"/>
    <property type="project" value="TreeGrafter"/>
</dbReference>
<keyword evidence="6" id="KW-0676">Redox-active center</keyword>
<dbReference type="PROSITE" id="PS00194">
    <property type="entry name" value="THIOREDOXIN_1"/>
    <property type="match status" value="1"/>
</dbReference>
<keyword evidence="3" id="KW-0479">Metal-binding</keyword>
<dbReference type="InterPro" id="IPR017937">
    <property type="entry name" value="Thioredoxin_CS"/>
</dbReference>
<evidence type="ECO:0000256" key="1">
    <source>
        <dbReference type="ARBA" id="ARBA00008987"/>
    </source>
</evidence>
<name>A0A2T5BWG5_9RHOB</name>
<dbReference type="InterPro" id="IPR049299">
    <property type="entry name" value="Thio2_N"/>
</dbReference>
<comment type="similarity">
    <text evidence="1">Belongs to the thioredoxin family.</text>
</comment>
<dbReference type="PRINTS" id="PR00421">
    <property type="entry name" value="THIOREDOXIN"/>
</dbReference>
<dbReference type="Proteomes" id="UP000243859">
    <property type="component" value="Unassembled WGS sequence"/>
</dbReference>
<organism evidence="9 10">
    <name type="scientific">Rhodovulum imhoffii</name>
    <dbReference type="NCBI Taxonomy" id="365340"/>
    <lineage>
        <taxon>Bacteria</taxon>
        <taxon>Pseudomonadati</taxon>
        <taxon>Pseudomonadota</taxon>
        <taxon>Alphaproteobacteria</taxon>
        <taxon>Rhodobacterales</taxon>
        <taxon>Paracoccaceae</taxon>
        <taxon>Rhodovulum</taxon>
    </lineage>
</organism>
<dbReference type="InterPro" id="IPR013766">
    <property type="entry name" value="Thioredoxin_domain"/>
</dbReference>
<evidence type="ECO:0000256" key="5">
    <source>
        <dbReference type="ARBA" id="ARBA00023157"/>
    </source>
</evidence>